<dbReference type="Proteomes" id="UP000652176">
    <property type="component" value="Unassembled WGS sequence"/>
</dbReference>
<reference evidence="2 3" key="1">
    <citation type="submission" date="2020-09" db="EMBL/GenBank/DDBJ databases">
        <title>Methylomonas albis sp. nov. and Methylomonas fluvii sp. nov.: Two cold-adapted methanotrophs from the River Elbe and an amended description of Methylovulum psychrotolerans strain Eb1.</title>
        <authorList>
            <person name="Bussmann I.K."/>
            <person name="Klings K.-W."/>
            <person name="Warnstedt J."/>
            <person name="Hoppert M."/>
            <person name="Saborowski A."/>
            <person name="Horn F."/>
            <person name="Liebner S."/>
        </authorList>
    </citation>
    <scope>NUCLEOTIDE SEQUENCE [LARGE SCALE GENOMIC DNA]</scope>
    <source>
        <strain evidence="2 3">EbA</strain>
    </source>
</reference>
<dbReference type="Pfam" id="PF01471">
    <property type="entry name" value="PG_binding_1"/>
    <property type="match status" value="1"/>
</dbReference>
<accession>A0ABR9D0V1</accession>
<dbReference type="InterPro" id="IPR036366">
    <property type="entry name" value="PGBDSf"/>
</dbReference>
<dbReference type="EMBL" id="JACXSS010000001">
    <property type="protein sequence ID" value="MBD9356761.1"/>
    <property type="molecule type" value="Genomic_DNA"/>
</dbReference>
<dbReference type="InterPro" id="IPR024079">
    <property type="entry name" value="MetalloPept_cat_dom_sf"/>
</dbReference>
<feature type="domain" description="Peptidoglycan binding-like" evidence="1">
    <location>
        <begin position="248"/>
        <end position="316"/>
    </location>
</feature>
<dbReference type="InterPro" id="IPR036365">
    <property type="entry name" value="PGBD-like_sf"/>
</dbReference>
<keyword evidence="3" id="KW-1185">Reference proteome</keyword>
<proteinExistence type="predicted"/>
<dbReference type="Gene3D" id="1.10.101.10">
    <property type="entry name" value="PGBD-like superfamily/PGBD"/>
    <property type="match status" value="1"/>
</dbReference>
<gene>
    <name evidence="2" type="ORF">IE877_12855</name>
</gene>
<organism evidence="2 3">
    <name type="scientific">Methylomonas albis</name>
    <dbReference type="NCBI Taxonomy" id="1854563"/>
    <lineage>
        <taxon>Bacteria</taxon>
        <taxon>Pseudomonadati</taxon>
        <taxon>Pseudomonadota</taxon>
        <taxon>Gammaproteobacteria</taxon>
        <taxon>Methylococcales</taxon>
        <taxon>Methylococcaceae</taxon>
        <taxon>Methylomonas</taxon>
    </lineage>
</organism>
<dbReference type="Gene3D" id="3.40.390.10">
    <property type="entry name" value="Collagenase (Catalytic Domain)"/>
    <property type="match status" value="1"/>
</dbReference>
<protein>
    <submittedName>
        <fullName evidence="2">Peptidoglycan-binding protein</fullName>
    </submittedName>
</protein>
<sequence>MYIYSARAIDQPATLNIGELYSPGLAQPPNAANPVKRFTCSQQEREKIEQIVGKPVSTADARIALRGAAEKAVVLTYRAARALEKLPRSTRTRTLFREVFATFPELVPKWRTADAIWKDLGALVALRLRRAAGLLAGGRIHYHCWGCPGGERAPTSYEACNFPVGSYVIGLGKGFWENMGDARADDLMAMTLLHEALHIYYSAVIGSNHDGRYGNAYCYQRFVPEINGLNLYPETEKACPSVLRRGARGNEVGKLQALLNRWIQPSVVTMALLDKPPVLTVNQIFDQPTEIAVQAFQKAERLTPNGVADSETWRKLLTQRP</sequence>
<comment type="caution">
    <text evidence="2">The sequence shown here is derived from an EMBL/GenBank/DDBJ whole genome shotgun (WGS) entry which is preliminary data.</text>
</comment>
<dbReference type="InterPro" id="IPR002477">
    <property type="entry name" value="Peptidoglycan-bd-like"/>
</dbReference>
<evidence type="ECO:0000259" key="1">
    <source>
        <dbReference type="Pfam" id="PF01471"/>
    </source>
</evidence>
<dbReference type="SUPFAM" id="SSF47090">
    <property type="entry name" value="PGBD-like"/>
    <property type="match status" value="1"/>
</dbReference>
<evidence type="ECO:0000313" key="2">
    <source>
        <dbReference type="EMBL" id="MBD9356761.1"/>
    </source>
</evidence>
<dbReference type="RefSeq" id="WP_192375088.1">
    <property type="nucleotide sequence ID" value="NZ_CAJHIV010000001.1"/>
</dbReference>
<evidence type="ECO:0000313" key="3">
    <source>
        <dbReference type="Proteomes" id="UP000652176"/>
    </source>
</evidence>
<name>A0ABR9D0V1_9GAMM</name>